<dbReference type="HAMAP" id="MF_01871">
    <property type="entry name" value="DabA"/>
    <property type="match status" value="1"/>
</dbReference>
<dbReference type="RefSeq" id="WP_074795687.1">
    <property type="nucleotide sequence ID" value="NZ_FOVJ01000002.1"/>
</dbReference>
<name>A0A1I5A1S2_9PROT</name>
<dbReference type="OrthoDB" id="9805101at2"/>
<keyword evidence="1 6" id="KW-0813">Transport</keyword>
<evidence type="ECO:0000256" key="1">
    <source>
        <dbReference type="ARBA" id="ARBA00022448"/>
    </source>
</evidence>
<evidence type="ECO:0000256" key="5">
    <source>
        <dbReference type="ARBA" id="ARBA00023136"/>
    </source>
</evidence>
<accession>A0A1I5A1S2</accession>
<dbReference type="Proteomes" id="UP000183107">
    <property type="component" value="Unassembled WGS sequence"/>
</dbReference>
<keyword evidence="8" id="KW-1185">Reference proteome</keyword>
<keyword evidence="4 6" id="KW-0862">Zinc</keyword>
<comment type="subunit">
    <text evidence="6">Forms a complex with DabB.</text>
</comment>
<dbReference type="InterPro" id="IPR018752">
    <property type="entry name" value="DabA"/>
</dbReference>
<dbReference type="PANTHER" id="PTHR38344">
    <property type="entry name" value="UPF0753 PROTEIN AQ_863"/>
    <property type="match status" value="1"/>
</dbReference>
<dbReference type="GO" id="GO:0005886">
    <property type="term" value="C:plasma membrane"/>
    <property type="evidence" value="ECO:0007669"/>
    <property type="project" value="UniProtKB-SubCell"/>
</dbReference>
<reference evidence="8" key="1">
    <citation type="submission" date="2016-10" db="EMBL/GenBank/DDBJ databases">
        <authorList>
            <person name="Varghese N."/>
        </authorList>
    </citation>
    <scope>NUCLEOTIDE SEQUENCE [LARGE SCALE GENOMIC DNA]</scope>
    <source>
        <strain evidence="8">Nsp8</strain>
    </source>
</reference>
<feature type="binding site" evidence="6">
    <location>
        <position position="393"/>
    </location>
    <ligand>
        <name>Zn(2+)</name>
        <dbReference type="ChEBI" id="CHEBI:29105"/>
    </ligand>
</feature>
<dbReference type="AlphaFoldDB" id="A0A1I5A1S2"/>
<dbReference type="PANTHER" id="PTHR38344:SF1">
    <property type="entry name" value="INORGANIC CARBON TRANSPORTER SUBUNIT DABA-RELATED"/>
    <property type="match status" value="1"/>
</dbReference>
<proteinExistence type="inferred from homology"/>
<keyword evidence="2 6" id="KW-1003">Cell membrane</keyword>
<evidence type="ECO:0000313" key="7">
    <source>
        <dbReference type="EMBL" id="SFN56431.1"/>
    </source>
</evidence>
<evidence type="ECO:0000313" key="8">
    <source>
        <dbReference type="Proteomes" id="UP000183107"/>
    </source>
</evidence>
<comment type="similarity">
    <text evidence="6">Belongs to the inorganic carbon transporter (TC 9.A.2) DabA family.</text>
</comment>
<dbReference type="Pfam" id="PF10070">
    <property type="entry name" value="DabA"/>
    <property type="match status" value="1"/>
</dbReference>
<sequence length="916" mass="104161">MPAAIDKGGNVQKEGKRIGLVMDSPKQFVTSGAAATAVSAPASLDKRADISAVHVELTETKAEAPTSSFDEAEALHDLKHYLPSQAPLKDFIHHNTLHAFQDYPFHEGTRRAKKIFGYFPSLQLREYRDLYEAGRIRKDILERIISEQKGAQYLEDWMQRLLEKEYDDSVSPRIGKLRANWKRHYPIDLDLMVHPLLFRILCSFLDQGISIWGFPIGHKGFLAAIKEMEEKSFTSFFKTKRAKKLLVSGNHKLEDLLKLLVGDETLYTQYLFDQQFAHPGWSGMVSAVEDQPASLLNPKNITVHDLVIFELLLEIDALDSYFGESWQPIARILKERPQPLFDDVPETEVDTVLSLWQDAFEWTYYDQVLAGIALQDKSWERKIENRSFQTFFCIDDRLTSFRRYLEQLDPDCETFTTAGFFNVELYYQPENGKFYTKCCPAPVFPKFLVKEIGNKQKIKKEVHFSKLTHSLFQGWFISQTIGFVSALRLALNVFKPGAMPAMASSYSHVDKNARLTIENKDPSDTENGLQIGYTVDDMIQRVQGVLTSTGLNGVDKTFAPIVYMIGHGASSVNNPHYTAYDCGACGGRPGSVNARTFCYMANHPKVREALKERGVVIPPETQFLPGLHDTTRDEVAFFDEDILSEENAARHRRNTLVINEALDLHAKERSRRLVSIDTKMSPKEIHEEIRRRAVSLFEPRPELNHATNAVSIIGRRSITENLFLDRRASTSTYDYRTDPEGKFLTMSMGPIALVMGGIDLEYFFSRTDNHKMGAGTKLPHNVMGLIGVANGADGDLRTGLPSQMIEIHDPVRLLVIIEHYPEVALKVIKSQKANYSFYENYWVHCLALHPDTGELWLYKDGDFSKIYKPLLKDLETVSDLNALMEQAKKAESIETLDAVQENLPVYFIEKKEKAKK</sequence>
<evidence type="ECO:0000256" key="4">
    <source>
        <dbReference type="ARBA" id="ARBA00022833"/>
    </source>
</evidence>
<gene>
    <name evidence="6" type="primary">dabA</name>
    <name evidence="7" type="ORF">SAMN05216386_1168</name>
</gene>
<keyword evidence="5 6" id="KW-0472">Membrane</keyword>
<evidence type="ECO:0000256" key="6">
    <source>
        <dbReference type="HAMAP-Rule" id="MF_01871"/>
    </source>
</evidence>
<comment type="function">
    <text evidence="6">Part of an energy-coupled inorganic carbon pump.</text>
</comment>
<organism evidence="7 8">
    <name type="scientific">Nitrosospira briensis</name>
    <dbReference type="NCBI Taxonomy" id="35799"/>
    <lineage>
        <taxon>Bacteria</taxon>
        <taxon>Pseudomonadati</taxon>
        <taxon>Pseudomonadota</taxon>
        <taxon>Betaproteobacteria</taxon>
        <taxon>Nitrosomonadales</taxon>
        <taxon>Nitrosomonadaceae</taxon>
        <taxon>Nitrosospira</taxon>
    </lineage>
</organism>
<comment type="cofactor">
    <cofactor evidence="6">
        <name>Zn(2+)</name>
        <dbReference type="ChEBI" id="CHEBI:29105"/>
    </cofactor>
</comment>
<feature type="binding site" evidence="6">
    <location>
        <position position="395"/>
    </location>
    <ligand>
        <name>Zn(2+)</name>
        <dbReference type="ChEBI" id="CHEBI:29105"/>
    </ligand>
</feature>
<comment type="subcellular location">
    <subcellularLocation>
        <location evidence="6">Cell membrane</location>
        <topology evidence="6">Peripheral membrane protein</topology>
    </subcellularLocation>
</comment>
<evidence type="ECO:0000256" key="2">
    <source>
        <dbReference type="ARBA" id="ARBA00022475"/>
    </source>
</evidence>
<keyword evidence="3 6" id="KW-0479">Metal-binding</keyword>
<feature type="binding site" evidence="6">
    <location>
        <position position="567"/>
    </location>
    <ligand>
        <name>Zn(2+)</name>
        <dbReference type="ChEBI" id="CHEBI:29105"/>
    </ligand>
</feature>
<feature type="binding site" evidence="6">
    <location>
        <position position="582"/>
    </location>
    <ligand>
        <name>Zn(2+)</name>
        <dbReference type="ChEBI" id="CHEBI:29105"/>
    </ligand>
</feature>
<dbReference type="EMBL" id="FOVJ01000002">
    <property type="protein sequence ID" value="SFN56431.1"/>
    <property type="molecule type" value="Genomic_DNA"/>
</dbReference>
<protein>
    <recommendedName>
        <fullName evidence="6">Probable inorganic carbon transporter subunit DabA</fullName>
    </recommendedName>
</protein>
<evidence type="ECO:0000256" key="3">
    <source>
        <dbReference type="ARBA" id="ARBA00022723"/>
    </source>
</evidence>
<dbReference type="GO" id="GO:0008270">
    <property type="term" value="F:zinc ion binding"/>
    <property type="evidence" value="ECO:0007669"/>
    <property type="project" value="UniProtKB-UniRule"/>
</dbReference>